<evidence type="ECO:0000256" key="1">
    <source>
        <dbReference type="ARBA" id="ARBA00004383"/>
    </source>
</evidence>
<evidence type="ECO:0000256" key="2">
    <source>
        <dbReference type="ARBA" id="ARBA00006555"/>
    </source>
</evidence>
<evidence type="ECO:0000259" key="11">
    <source>
        <dbReference type="PROSITE" id="PS52015"/>
    </source>
</evidence>
<protein>
    <submittedName>
        <fullName evidence="12">Energy transducer TonB</fullName>
    </submittedName>
</protein>
<dbReference type="GO" id="GO:0055085">
    <property type="term" value="P:transmembrane transport"/>
    <property type="evidence" value="ECO:0007669"/>
    <property type="project" value="InterPro"/>
</dbReference>
<dbReference type="PANTHER" id="PTHR33446">
    <property type="entry name" value="PROTEIN TONB-RELATED"/>
    <property type="match status" value="1"/>
</dbReference>
<dbReference type="Pfam" id="PF03544">
    <property type="entry name" value="TonB_C"/>
    <property type="match status" value="1"/>
</dbReference>
<evidence type="ECO:0000256" key="4">
    <source>
        <dbReference type="ARBA" id="ARBA00022475"/>
    </source>
</evidence>
<dbReference type="NCBIfam" id="TIGR01352">
    <property type="entry name" value="tonB_Cterm"/>
    <property type="match status" value="1"/>
</dbReference>
<keyword evidence="9 10" id="KW-0472">Membrane</keyword>
<evidence type="ECO:0000256" key="9">
    <source>
        <dbReference type="ARBA" id="ARBA00023136"/>
    </source>
</evidence>
<organism evidence="12 13">
    <name type="scientific">SAR86 cluster bacterium</name>
    <dbReference type="NCBI Taxonomy" id="2030880"/>
    <lineage>
        <taxon>Bacteria</taxon>
        <taxon>Pseudomonadati</taxon>
        <taxon>Pseudomonadota</taxon>
        <taxon>Gammaproteobacteria</taxon>
        <taxon>SAR86 cluster</taxon>
    </lineage>
</organism>
<comment type="caution">
    <text evidence="12">The sequence shown here is derived from an EMBL/GenBank/DDBJ whole genome shotgun (WGS) entry which is preliminary data.</text>
</comment>
<sequence length="248" mass="27453">MRKPLSKLIANLINKALSSHLKDENSFSLKKLMVDDNPYQKYGLAAAGGTVVSFASILLMALLIATGEVSLDDSNLRKIVDVVMPVRDPELIDSVERPEEAEPEPDQLPPEVDIENIEELLYQSVNPNLNFKRRRSGVFMDGSYVPIFQVPPQYPRRAAERGIEGCVVLKYVVTEVGSVRDPEVVQSIPQGIFDRAAIRAALRYKYKPLIRDGNAVEVEGVTQRITFVLEGEGKGPGYVPESCRGIQG</sequence>
<dbReference type="Proteomes" id="UP000744438">
    <property type="component" value="Unassembled WGS sequence"/>
</dbReference>
<comment type="subcellular location">
    <subcellularLocation>
        <location evidence="1">Cell inner membrane</location>
        <topology evidence="1">Single-pass membrane protein</topology>
        <orientation evidence="1">Periplasmic side</orientation>
    </subcellularLocation>
</comment>
<feature type="domain" description="TonB C-terminal" evidence="11">
    <location>
        <begin position="139"/>
        <end position="236"/>
    </location>
</feature>
<keyword evidence="4" id="KW-1003">Cell membrane</keyword>
<evidence type="ECO:0000256" key="3">
    <source>
        <dbReference type="ARBA" id="ARBA00022448"/>
    </source>
</evidence>
<dbReference type="InterPro" id="IPR051045">
    <property type="entry name" value="TonB-dependent_transducer"/>
</dbReference>
<reference evidence="12" key="1">
    <citation type="submission" date="2020-10" db="EMBL/GenBank/DDBJ databases">
        <title>Microbiome of the Black Sea water column analyzed by genome centric metagenomics.</title>
        <authorList>
            <person name="Cabello-Yeves P.J."/>
            <person name="Callieri C."/>
            <person name="Picazo A."/>
            <person name="Mehrshad M."/>
            <person name="Haro-Moreno J.M."/>
            <person name="Roda-Garcia J."/>
            <person name="Dzembekova N."/>
            <person name="Slabakova V."/>
            <person name="Slabakova N."/>
            <person name="Moncheva S."/>
            <person name="Rodriguez-Valera F."/>
        </authorList>
    </citation>
    <scope>NUCLEOTIDE SEQUENCE</scope>
    <source>
        <strain evidence="12">BS307-5m-G49</strain>
    </source>
</reference>
<dbReference type="InterPro" id="IPR037682">
    <property type="entry name" value="TonB_C"/>
</dbReference>
<dbReference type="EMBL" id="JADHQC010000002">
    <property type="protein sequence ID" value="MBL6811373.1"/>
    <property type="molecule type" value="Genomic_DNA"/>
</dbReference>
<evidence type="ECO:0000313" key="13">
    <source>
        <dbReference type="Proteomes" id="UP000744438"/>
    </source>
</evidence>
<dbReference type="GO" id="GO:0015031">
    <property type="term" value="P:protein transport"/>
    <property type="evidence" value="ECO:0007669"/>
    <property type="project" value="UniProtKB-KW"/>
</dbReference>
<evidence type="ECO:0000256" key="7">
    <source>
        <dbReference type="ARBA" id="ARBA00022927"/>
    </source>
</evidence>
<dbReference type="InterPro" id="IPR006260">
    <property type="entry name" value="TonB/TolA_C"/>
</dbReference>
<keyword evidence="5" id="KW-0997">Cell inner membrane</keyword>
<dbReference type="PROSITE" id="PS52015">
    <property type="entry name" value="TONB_CTD"/>
    <property type="match status" value="1"/>
</dbReference>
<keyword evidence="8 10" id="KW-1133">Transmembrane helix</keyword>
<accession>A0A937I3I5</accession>
<dbReference type="AlphaFoldDB" id="A0A937I3I5"/>
<dbReference type="Gene3D" id="3.30.1150.10">
    <property type="match status" value="1"/>
</dbReference>
<keyword evidence="6 10" id="KW-0812">Transmembrane</keyword>
<dbReference type="GO" id="GO:0005886">
    <property type="term" value="C:plasma membrane"/>
    <property type="evidence" value="ECO:0007669"/>
    <property type="project" value="UniProtKB-SubCell"/>
</dbReference>
<feature type="transmembrane region" description="Helical" evidence="10">
    <location>
        <begin position="42"/>
        <end position="65"/>
    </location>
</feature>
<name>A0A937I3I5_9GAMM</name>
<evidence type="ECO:0000256" key="6">
    <source>
        <dbReference type="ARBA" id="ARBA00022692"/>
    </source>
</evidence>
<comment type="similarity">
    <text evidence="2">Belongs to the TonB family.</text>
</comment>
<evidence type="ECO:0000256" key="8">
    <source>
        <dbReference type="ARBA" id="ARBA00022989"/>
    </source>
</evidence>
<evidence type="ECO:0000256" key="5">
    <source>
        <dbReference type="ARBA" id="ARBA00022519"/>
    </source>
</evidence>
<evidence type="ECO:0000256" key="10">
    <source>
        <dbReference type="SAM" id="Phobius"/>
    </source>
</evidence>
<keyword evidence="7" id="KW-0653">Protein transport</keyword>
<dbReference type="SUPFAM" id="SSF74653">
    <property type="entry name" value="TolA/TonB C-terminal domain"/>
    <property type="match status" value="1"/>
</dbReference>
<dbReference type="PANTHER" id="PTHR33446:SF14">
    <property type="entry name" value="PROTEIN TONB"/>
    <property type="match status" value="1"/>
</dbReference>
<gene>
    <name evidence="12" type="ORF">ISQ63_00655</name>
</gene>
<proteinExistence type="inferred from homology"/>
<evidence type="ECO:0000313" key="12">
    <source>
        <dbReference type="EMBL" id="MBL6811373.1"/>
    </source>
</evidence>
<keyword evidence="3" id="KW-0813">Transport</keyword>